<keyword evidence="2" id="KW-1185">Reference proteome</keyword>
<evidence type="ECO:0000313" key="2">
    <source>
        <dbReference type="Proteomes" id="UP000294689"/>
    </source>
</evidence>
<evidence type="ECO:0000313" key="1">
    <source>
        <dbReference type="EMBL" id="TDU42654.1"/>
    </source>
</evidence>
<comment type="caution">
    <text evidence="1">The sequence shown here is derived from an EMBL/GenBank/DDBJ whole genome shotgun (WGS) entry which is preliminary data.</text>
</comment>
<organism evidence="1 2">
    <name type="scientific">Gelidibacter sediminis</name>
    <dbReference type="NCBI Taxonomy" id="1608710"/>
    <lineage>
        <taxon>Bacteria</taxon>
        <taxon>Pseudomonadati</taxon>
        <taxon>Bacteroidota</taxon>
        <taxon>Flavobacteriia</taxon>
        <taxon>Flavobacteriales</taxon>
        <taxon>Flavobacteriaceae</taxon>
        <taxon>Gelidibacter</taxon>
    </lineage>
</organism>
<gene>
    <name evidence="1" type="ORF">BXY82_0047</name>
</gene>
<dbReference type="SUPFAM" id="SSF53756">
    <property type="entry name" value="UDP-Glycosyltransferase/glycogen phosphorylase"/>
    <property type="match status" value="1"/>
</dbReference>
<dbReference type="AlphaFoldDB" id="A0A4R7Q575"/>
<name>A0A4R7Q575_9FLAO</name>
<dbReference type="EMBL" id="SOBW01000007">
    <property type="protein sequence ID" value="TDU42654.1"/>
    <property type="molecule type" value="Genomic_DNA"/>
</dbReference>
<accession>A0A4R7Q575</accession>
<evidence type="ECO:0008006" key="3">
    <source>
        <dbReference type="Google" id="ProtNLM"/>
    </source>
</evidence>
<dbReference type="Proteomes" id="UP000294689">
    <property type="component" value="Unassembled WGS sequence"/>
</dbReference>
<protein>
    <recommendedName>
        <fullName evidence="3">Glycosyltransferase involved in cell wall biosynthesis</fullName>
    </recommendedName>
</protein>
<reference evidence="1 2" key="1">
    <citation type="submission" date="2019-03" db="EMBL/GenBank/DDBJ databases">
        <title>Genomic Encyclopedia of Archaeal and Bacterial Type Strains, Phase II (KMG-II): from individual species to whole genera.</title>
        <authorList>
            <person name="Goeker M."/>
        </authorList>
    </citation>
    <scope>NUCLEOTIDE SEQUENCE [LARGE SCALE GENOMIC DNA]</scope>
    <source>
        <strain evidence="1 2">DSM 28135</strain>
    </source>
</reference>
<dbReference type="OrthoDB" id="1115640at2"/>
<sequence length="348" mass="41112">MKIALVELSESHEECLYSQVKFLVDAGYDVFLIIHPKINIEGYRELVTHVYYYNFDALSKLKRIPLQIKLTKYLKNFDKVIFNTASSSKSLRNIVFLLNAYQTECIGIIHHVRKLNKSFTQKIISAKIKKYFALSDSLKNNIQVKDTGVRLESFYPIFFPSVERLPLNKKENEIWICIPGRVFYDRKDYQFLLGQLSKFKLPTHLKFIILGNINNHDGLQLKQQLENHQLSDAFIIFDQFVPNNVFYNYIQQSDFIMPLLQKHDKDYIDSKITGAFNLAFGFKKPLLFHEFYKEIPDLRKNGICYNEHNFETTLTSIANKSFDMNTLYQDVKWSYNHQQKKYINFINS</sequence>
<dbReference type="RefSeq" id="WP_133756173.1">
    <property type="nucleotide sequence ID" value="NZ_SOBW01000007.1"/>
</dbReference>
<proteinExistence type="predicted"/>